<dbReference type="EMBL" id="CP033433">
    <property type="protein sequence ID" value="AYQ71407.1"/>
    <property type="molecule type" value="Genomic_DNA"/>
</dbReference>
<evidence type="ECO:0000313" key="1">
    <source>
        <dbReference type="EMBL" id="AYQ71407.1"/>
    </source>
</evidence>
<dbReference type="KEGG" id="coh:EAV92_01680"/>
<evidence type="ECO:0000313" key="2">
    <source>
        <dbReference type="Proteomes" id="UP000269097"/>
    </source>
</evidence>
<dbReference type="InterPro" id="IPR021328">
    <property type="entry name" value="CotB-like"/>
</dbReference>
<accession>A0A3G3JU48</accession>
<dbReference type="SUPFAM" id="SSF158430">
    <property type="entry name" value="Bacillus cereus metalloprotein-like"/>
    <property type="match status" value="2"/>
</dbReference>
<reference evidence="1 2" key="1">
    <citation type="submission" date="2018-10" db="EMBL/GenBank/DDBJ databases">
        <title>Genome Sequence of Cohnella sp.</title>
        <authorList>
            <person name="Srinivasan S."/>
            <person name="Kim M.K."/>
        </authorList>
    </citation>
    <scope>NUCLEOTIDE SEQUENCE [LARGE SCALE GENOMIC DNA]</scope>
    <source>
        <strain evidence="1 2">18JY8-7</strain>
    </source>
</reference>
<name>A0A3G3JU48_9BACL</name>
<dbReference type="Pfam" id="PF11155">
    <property type="entry name" value="DUF2935"/>
    <property type="match status" value="2"/>
</dbReference>
<proteinExistence type="predicted"/>
<dbReference type="AlphaFoldDB" id="A0A3G3JU48"/>
<dbReference type="Gene3D" id="1.20.1260.120">
    <property type="entry name" value="Protein of unknown function DUF2935"/>
    <property type="match status" value="1"/>
</dbReference>
<sequence>MNPLYQLSPWEEHRFWIEVLQDHAYFVFEALSPADTKPIAAAAAYIQEFGAKLEELQRLNPQLGPAEPDMIRFARSVQPLSNGYYRFEGQLQALRLQNRITLDLSPTYLNGTLSENAEYDRLLASYAAGVQPEPLPQTDLVDLWLEDQLGHASLLLNYIDVAEVGWIERIREYVQTFAALMVKQRQIKRYLRFVEPGFPVEKQFAVEIITAVNGFAELVRQVVALYLTDRVSNKFTLRFVEHHFPETCYFLRKMTLYAPEVPVAPCSLTKPHFTPLNVKNPGIREV</sequence>
<dbReference type="RefSeq" id="WP_123039471.1">
    <property type="nucleotide sequence ID" value="NZ_CP033433.1"/>
</dbReference>
<gene>
    <name evidence="1" type="ORF">EAV92_01680</name>
</gene>
<organism evidence="1 2">
    <name type="scientific">Cohnella candidum</name>
    <dbReference type="NCBI Taxonomy" id="2674991"/>
    <lineage>
        <taxon>Bacteria</taxon>
        <taxon>Bacillati</taxon>
        <taxon>Bacillota</taxon>
        <taxon>Bacilli</taxon>
        <taxon>Bacillales</taxon>
        <taxon>Paenibacillaceae</taxon>
        <taxon>Cohnella</taxon>
    </lineage>
</organism>
<dbReference type="Proteomes" id="UP000269097">
    <property type="component" value="Chromosome"/>
</dbReference>
<protein>
    <submittedName>
        <fullName evidence="1">DUF2935 domain-containing protein</fullName>
    </submittedName>
</protein>
<keyword evidence="2" id="KW-1185">Reference proteome</keyword>